<protein>
    <submittedName>
        <fullName evidence="1">Uncharacterized protein</fullName>
    </submittedName>
</protein>
<dbReference type="Proteomes" id="UP000253728">
    <property type="component" value="Unassembled WGS sequence"/>
</dbReference>
<dbReference type="EMBL" id="UFSP01000002">
    <property type="protein sequence ID" value="SSZ29683.1"/>
    <property type="molecule type" value="Genomic_DNA"/>
</dbReference>
<proteinExistence type="predicted"/>
<name>A0A336NFI2_AGGAP</name>
<accession>A0A336NFI2</accession>
<sequence length="68" mass="7402">MIVDKNENYFNRTLVDFSRAEIKVSSADGRTLKVSEVTYSTRQSNSAGLGNVLGVLAEHGITSVITLK</sequence>
<gene>
    <name evidence="1" type="ORF">NCTC5908_01489</name>
</gene>
<evidence type="ECO:0000313" key="1">
    <source>
        <dbReference type="EMBL" id="SSZ29683.1"/>
    </source>
</evidence>
<reference evidence="1 2" key="1">
    <citation type="submission" date="2018-06" db="EMBL/GenBank/DDBJ databases">
        <authorList>
            <consortium name="Pathogen Informatics"/>
            <person name="Doyle S."/>
        </authorList>
    </citation>
    <scope>NUCLEOTIDE SEQUENCE [LARGE SCALE GENOMIC DNA]</scope>
    <source>
        <strain evidence="1 2">NCTC5908</strain>
    </source>
</reference>
<evidence type="ECO:0000313" key="2">
    <source>
        <dbReference type="Proteomes" id="UP000253728"/>
    </source>
</evidence>
<dbReference type="AlphaFoldDB" id="A0A336NFI2"/>
<organism evidence="1 2">
    <name type="scientific">Aggregatibacter aphrophilus</name>
    <name type="common">Haemophilus aphrophilus</name>
    <dbReference type="NCBI Taxonomy" id="732"/>
    <lineage>
        <taxon>Bacteria</taxon>
        <taxon>Pseudomonadati</taxon>
        <taxon>Pseudomonadota</taxon>
        <taxon>Gammaproteobacteria</taxon>
        <taxon>Pasteurellales</taxon>
        <taxon>Pasteurellaceae</taxon>
        <taxon>Aggregatibacter</taxon>
    </lineage>
</organism>